<evidence type="ECO:0000259" key="1">
    <source>
        <dbReference type="Pfam" id="PF03372"/>
    </source>
</evidence>
<dbReference type="AlphaFoldDB" id="A0A8S3YH32"/>
<dbReference type="InterPro" id="IPR027124">
    <property type="entry name" value="Swc5/CFDP1/2"/>
</dbReference>
<reference evidence="2" key="1">
    <citation type="submission" date="2021-04" db="EMBL/GenBank/DDBJ databases">
        <authorList>
            <consortium name="Molecular Ecology Group"/>
        </authorList>
    </citation>
    <scope>NUCLEOTIDE SEQUENCE</scope>
</reference>
<comment type="caution">
    <text evidence="2">The sequence shown here is derived from an EMBL/GenBank/DDBJ whole genome shotgun (WGS) entry which is preliminary data.</text>
</comment>
<accession>A0A8S3YH32</accession>
<evidence type="ECO:0000313" key="3">
    <source>
        <dbReference type="Proteomes" id="UP000678393"/>
    </source>
</evidence>
<organism evidence="2 3">
    <name type="scientific">Candidula unifasciata</name>
    <dbReference type="NCBI Taxonomy" id="100452"/>
    <lineage>
        <taxon>Eukaryota</taxon>
        <taxon>Metazoa</taxon>
        <taxon>Spiralia</taxon>
        <taxon>Lophotrochozoa</taxon>
        <taxon>Mollusca</taxon>
        <taxon>Gastropoda</taxon>
        <taxon>Heterobranchia</taxon>
        <taxon>Euthyneura</taxon>
        <taxon>Panpulmonata</taxon>
        <taxon>Eupulmonata</taxon>
        <taxon>Stylommatophora</taxon>
        <taxon>Helicina</taxon>
        <taxon>Helicoidea</taxon>
        <taxon>Geomitridae</taxon>
        <taxon>Candidula</taxon>
    </lineage>
</organism>
<dbReference type="InterPro" id="IPR005135">
    <property type="entry name" value="Endo/exonuclease/phosphatase"/>
</dbReference>
<protein>
    <recommendedName>
        <fullName evidence="1">Endonuclease/exonuclease/phosphatase domain-containing protein</fullName>
    </recommendedName>
</protein>
<dbReference type="CDD" id="cd09076">
    <property type="entry name" value="L1-EN"/>
    <property type="match status" value="1"/>
</dbReference>
<dbReference type="PANTHER" id="PTHR23227">
    <property type="entry name" value="BUCENTAUR RELATED"/>
    <property type="match status" value="1"/>
</dbReference>
<dbReference type="Gene3D" id="3.60.10.10">
    <property type="entry name" value="Endonuclease/exonuclease/phosphatase"/>
    <property type="match status" value="1"/>
</dbReference>
<proteinExistence type="predicted"/>
<evidence type="ECO:0000313" key="2">
    <source>
        <dbReference type="EMBL" id="CAG5114795.1"/>
    </source>
</evidence>
<dbReference type="SUPFAM" id="SSF56219">
    <property type="entry name" value="DNase I-like"/>
    <property type="match status" value="1"/>
</dbReference>
<gene>
    <name evidence="2" type="ORF">CUNI_LOCUS353</name>
</gene>
<keyword evidence="3" id="KW-1185">Reference proteome</keyword>
<sequence length="250" mass="28055">MTPGILDDLQHMSDLRKTSVINNVDIVALQETQLSSSGSIKEKDFTFFWQGKPSSESMEQGVGFAIRNRLLGTATPPTGGSERILKIQVQTRAGPVTLISAYAPTLPPSPDSKDKFYEELISTLSEVPDREALFILGDFNARVGALHSSWRSCMGHFGLGKMNENGERLLELCCLHNLCITNTFFDLKPQHKVSWRHPRSKHWHQLDIILTKRSHLHLVKVTRSYHSADCDTDHSLVCSKVKLIPITTHI</sequence>
<dbReference type="Pfam" id="PF03372">
    <property type="entry name" value="Exo_endo_phos"/>
    <property type="match status" value="1"/>
</dbReference>
<dbReference type="Proteomes" id="UP000678393">
    <property type="component" value="Unassembled WGS sequence"/>
</dbReference>
<dbReference type="EMBL" id="CAJHNH020000037">
    <property type="protein sequence ID" value="CAG5114795.1"/>
    <property type="molecule type" value="Genomic_DNA"/>
</dbReference>
<dbReference type="PANTHER" id="PTHR23227:SF84">
    <property type="entry name" value="ENDONUCLEASE_EXONUCLEASE_PHOSPHATASE DOMAIN-CONTAINING PROTEIN"/>
    <property type="match status" value="1"/>
</dbReference>
<name>A0A8S3YH32_9EUPU</name>
<feature type="domain" description="Endonuclease/exonuclease/phosphatase" evidence="1">
    <location>
        <begin position="21"/>
        <end position="158"/>
    </location>
</feature>
<dbReference type="InterPro" id="IPR036691">
    <property type="entry name" value="Endo/exonu/phosph_ase_sf"/>
</dbReference>
<dbReference type="GO" id="GO:0003824">
    <property type="term" value="F:catalytic activity"/>
    <property type="evidence" value="ECO:0007669"/>
    <property type="project" value="InterPro"/>
</dbReference>
<dbReference type="OrthoDB" id="6151446at2759"/>